<name>A0AAD7DIV5_MYCRO</name>
<comment type="caution">
    <text evidence="1">The sequence shown here is derived from an EMBL/GenBank/DDBJ whole genome shotgun (WGS) entry which is preliminary data.</text>
</comment>
<accession>A0AAD7DIV5</accession>
<proteinExistence type="predicted"/>
<protein>
    <submittedName>
        <fullName evidence="1">Uncharacterized protein</fullName>
    </submittedName>
</protein>
<keyword evidence="2" id="KW-1185">Reference proteome</keyword>
<sequence length="189" mass="20202">MQCGQQRVEKYGRHGMSSVRMVREARGYEGAGGGNSAVGCVGVIAGRGNPASWPRFESWRESARGALDTGVAVCSAAASRSSQEQGGSGASWLAVNIGGSPGLATDCGKSNRDRERLKQALWNGFAQVQRAWSNREVGGAPAGWESEKRYELLEVGRPHFNTNITNVNITSLLDHKAYANEQSGVQMTT</sequence>
<dbReference type="Proteomes" id="UP001221757">
    <property type="component" value="Unassembled WGS sequence"/>
</dbReference>
<dbReference type="EMBL" id="JARKIE010000052">
    <property type="protein sequence ID" value="KAJ7692413.1"/>
    <property type="molecule type" value="Genomic_DNA"/>
</dbReference>
<evidence type="ECO:0000313" key="2">
    <source>
        <dbReference type="Proteomes" id="UP001221757"/>
    </source>
</evidence>
<evidence type="ECO:0000313" key="1">
    <source>
        <dbReference type="EMBL" id="KAJ7692413.1"/>
    </source>
</evidence>
<reference evidence="1" key="1">
    <citation type="submission" date="2023-03" db="EMBL/GenBank/DDBJ databases">
        <title>Massive genome expansion in bonnet fungi (Mycena s.s.) driven by repeated elements and novel gene families across ecological guilds.</title>
        <authorList>
            <consortium name="Lawrence Berkeley National Laboratory"/>
            <person name="Harder C.B."/>
            <person name="Miyauchi S."/>
            <person name="Viragh M."/>
            <person name="Kuo A."/>
            <person name="Thoen E."/>
            <person name="Andreopoulos B."/>
            <person name="Lu D."/>
            <person name="Skrede I."/>
            <person name="Drula E."/>
            <person name="Henrissat B."/>
            <person name="Morin E."/>
            <person name="Kohler A."/>
            <person name="Barry K."/>
            <person name="LaButti K."/>
            <person name="Morin E."/>
            <person name="Salamov A."/>
            <person name="Lipzen A."/>
            <person name="Mereny Z."/>
            <person name="Hegedus B."/>
            <person name="Baldrian P."/>
            <person name="Stursova M."/>
            <person name="Weitz H."/>
            <person name="Taylor A."/>
            <person name="Grigoriev I.V."/>
            <person name="Nagy L.G."/>
            <person name="Martin F."/>
            <person name="Kauserud H."/>
        </authorList>
    </citation>
    <scope>NUCLEOTIDE SEQUENCE</scope>
    <source>
        <strain evidence="1">CBHHK067</strain>
    </source>
</reference>
<dbReference type="AlphaFoldDB" id="A0AAD7DIV5"/>
<organism evidence="1 2">
    <name type="scientific">Mycena rosella</name>
    <name type="common">Pink bonnet</name>
    <name type="synonym">Agaricus rosellus</name>
    <dbReference type="NCBI Taxonomy" id="1033263"/>
    <lineage>
        <taxon>Eukaryota</taxon>
        <taxon>Fungi</taxon>
        <taxon>Dikarya</taxon>
        <taxon>Basidiomycota</taxon>
        <taxon>Agaricomycotina</taxon>
        <taxon>Agaricomycetes</taxon>
        <taxon>Agaricomycetidae</taxon>
        <taxon>Agaricales</taxon>
        <taxon>Marasmiineae</taxon>
        <taxon>Mycenaceae</taxon>
        <taxon>Mycena</taxon>
    </lineage>
</organism>
<gene>
    <name evidence="1" type="ORF">B0H17DRAFT_1133140</name>
</gene>